<dbReference type="VEuPathDB" id="MicrosporidiaDB:CWI39_1875p0010"/>
<reference evidence="3 4" key="1">
    <citation type="submission" date="2017-12" db="EMBL/GenBank/DDBJ databases">
        <authorList>
            <person name="Pombert J.-F."/>
            <person name="Haag K.L."/>
            <person name="Ebert D."/>
        </authorList>
    </citation>
    <scope>NUCLEOTIDE SEQUENCE [LARGE SCALE GENOMIC DNA]</scope>
    <source>
        <strain evidence="3">IL-BN-2</strain>
    </source>
</reference>
<sequence length="110" mass="12797">MLGRSFVSAYVFLLFFFRMKKSLQQHKTFGIMPNIESDETFSMQAVGNNPCLDSDQRTISECSHFQPAYYRSKNTENFLSFSQRTSNKERDKMSRDSINLSKMGNNAKEQ</sequence>
<evidence type="ECO:0000256" key="2">
    <source>
        <dbReference type="SAM" id="SignalP"/>
    </source>
</evidence>
<dbReference type="EMBL" id="PIXR01001875">
    <property type="protein sequence ID" value="TBT99843.1"/>
    <property type="molecule type" value="Genomic_DNA"/>
</dbReference>
<evidence type="ECO:0000313" key="3">
    <source>
        <dbReference type="EMBL" id="TBT99843.1"/>
    </source>
</evidence>
<feature type="non-terminal residue" evidence="3">
    <location>
        <position position="110"/>
    </location>
</feature>
<gene>
    <name evidence="3" type="ORF">CWI39_1875p0010</name>
</gene>
<comment type="caution">
    <text evidence="3">The sequence shown here is derived from an EMBL/GenBank/DDBJ whole genome shotgun (WGS) entry which is preliminary data.</text>
</comment>
<name>A0A4Q9KY21_9MICR</name>
<dbReference type="AlphaFoldDB" id="A0A4Q9KY21"/>
<keyword evidence="2" id="KW-0732">Signal</keyword>
<feature type="region of interest" description="Disordered" evidence="1">
    <location>
        <begin position="80"/>
        <end position="110"/>
    </location>
</feature>
<feature type="chain" id="PRO_5020683904" evidence="2">
    <location>
        <begin position="23"/>
        <end position="110"/>
    </location>
</feature>
<dbReference type="VEuPathDB" id="MicrosporidiaDB:CWI36_0026p0020"/>
<organism evidence="3 4">
    <name type="scientific">Hamiltosporidium magnivora</name>
    <dbReference type="NCBI Taxonomy" id="148818"/>
    <lineage>
        <taxon>Eukaryota</taxon>
        <taxon>Fungi</taxon>
        <taxon>Fungi incertae sedis</taxon>
        <taxon>Microsporidia</taxon>
        <taxon>Dubosqiidae</taxon>
        <taxon>Hamiltosporidium</taxon>
    </lineage>
</organism>
<protein>
    <submittedName>
        <fullName evidence="3">Uncharacterized protein</fullName>
    </submittedName>
</protein>
<dbReference type="Proteomes" id="UP000293045">
    <property type="component" value="Unassembled WGS sequence"/>
</dbReference>
<feature type="signal peptide" evidence="2">
    <location>
        <begin position="1"/>
        <end position="22"/>
    </location>
</feature>
<evidence type="ECO:0000256" key="1">
    <source>
        <dbReference type="SAM" id="MobiDB-lite"/>
    </source>
</evidence>
<accession>A0A4Q9KY21</accession>
<evidence type="ECO:0000313" key="4">
    <source>
        <dbReference type="Proteomes" id="UP000293045"/>
    </source>
</evidence>
<feature type="compositionally biased region" description="Basic and acidic residues" evidence="1">
    <location>
        <begin position="86"/>
        <end position="95"/>
    </location>
</feature>
<proteinExistence type="predicted"/>